<dbReference type="Pfam" id="PF01520">
    <property type="entry name" value="Amidase_3"/>
    <property type="match status" value="1"/>
</dbReference>
<dbReference type="SUPFAM" id="SSF50044">
    <property type="entry name" value="SH3-domain"/>
    <property type="match status" value="1"/>
</dbReference>
<evidence type="ECO:0000259" key="5">
    <source>
        <dbReference type="PROSITE" id="PS51781"/>
    </source>
</evidence>
<comment type="caution">
    <text evidence="6">The sequence shown here is derived from an EMBL/GenBank/DDBJ whole genome shotgun (WGS) entry which is preliminary data.</text>
</comment>
<dbReference type="Pfam" id="PF00395">
    <property type="entry name" value="SLH"/>
    <property type="match status" value="3"/>
</dbReference>
<evidence type="ECO:0000313" key="7">
    <source>
        <dbReference type="Proteomes" id="UP001596109"/>
    </source>
</evidence>
<protein>
    <submittedName>
        <fullName evidence="6">N-acetylmuramoyl-L-alanine amidase</fullName>
        <ecNumber evidence="6">3.5.1.28</ecNumber>
    </submittedName>
</protein>
<keyword evidence="1 6" id="KW-0378">Hydrolase</keyword>
<evidence type="ECO:0000256" key="1">
    <source>
        <dbReference type="ARBA" id="ARBA00022801"/>
    </source>
</evidence>
<keyword evidence="3" id="KW-0732">Signal</keyword>
<evidence type="ECO:0000313" key="6">
    <source>
        <dbReference type="EMBL" id="MFC5588819.1"/>
    </source>
</evidence>
<name>A0ABW0TIP8_9BACL</name>
<feature type="domain" description="SH3b" evidence="5">
    <location>
        <begin position="214"/>
        <end position="280"/>
    </location>
</feature>
<dbReference type="Gene3D" id="3.40.630.40">
    <property type="entry name" value="Zn-dependent exopeptidases"/>
    <property type="match status" value="1"/>
</dbReference>
<feature type="domain" description="SLH" evidence="4">
    <location>
        <begin position="147"/>
        <end position="209"/>
    </location>
</feature>
<feature type="signal peptide" evidence="3">
    <location>
        <begin position="1"/>
        <end position="26"/>
    </location>
</feature>
<dbReference type="SUPFAM" id="SSF53187">
    <property type="entry name" value="Zn-dependent exopeptidases"/>
    <property type="match status" value="1"/>
</dbReference>
<feature type="domain" description="SH3b" evidence="5">
    <location>
        <begin position="298"/>
        <end position="360"/>
    </location>
</feature>
<evidence type="ECO:0000256" key="3">
    <source>
        <dbReference type="SAM" id="SignalP"/>
    </source>
</evidence>
<dbReference type="Pfam" id="PF08239">
    <property type="entry name" value="SH3_3"/>
    <property type="match status" value="2"/>
</dbReference>
<feature type="chain" id="PRO_5047461342" evidence="3">
    <location>
        <begin position="27"/>
        <end position="549"/>
    </location>
</feature>
<sequence>MKTIKWAVTIAIFFALVSVVPTHSSAQFQFTDVSKNDEHYEQVHYIAELGIINKVAKFNPNDNLTRAQAAKMLVIATKKQNIPTPSIKFKDLKAGTEQYEFASRAVSLGYFKTAADGSFKPNEKLKRGEMGNALAVAFNLSEKITADHPLLLSDMKGHAYAERINGLYYAGITQGDSGKFLPNNHLTRKHFALFVARALNDKYKLPVKSPDQTSSTYFVKVNTGGDTLNVRTLPSVDGSIIARLKHGDIVEVIAQSGDWLLVLLDDEEGYINGRYTVEVGTELPEPPVQPEQPSITSDLLGKVTVSSLNMREGPGTNSVVISTLKKGQTVSVLSLDGNWAKIHVNSQTGYVHKSYLKLLNQKGGALKDRIIVIDAGHGAHDGGATKNKVTEKSITLKVAKLVEGKLQKAGAKVLMTRSNDTFLSLEERTEFAKKHYAEAFVSIHVNSAAASSAKGTETYFDSSTNANSAESKSLATYIQNNLVKRADMVNRGVKDNRFYVIRNNNIAAVLVELAFISNADDFKKLTSDEYLEIYAESIYQGLVQYYSAP</sequence>
<dbReference type="RefSeq" id="WP_381432430.1">
    <property type="nucleotide sequence ID" value="NZ_JBHSNO010000005.1"/>
</dbReference>
<dbReference type="PANTHER" id="PTHR30404:SF0">
    <property type="entry name" value="N-ACETYLMURAMOYL-L-ALANINE AMIDASE AMIC"/>
    <property type="match status" value="1"/>
</dbReference>
<gene>
    <name evidence="6" type="ORF">ACFPRA_07970</name>
</gene>
<dbReference type="EMBL" id="JBHSNO010000005">
    <property type="protein sequence ID" value="MFC5588819.1"/>
    <property type="molecule type" value="Genomic_DNA"/>
</dbReference>
<accession>A0ABW0TIP8</accession>
<reference evidence="7" key="1">
    <citation type="journal article" date="2019" name="Int. J. Syst. Evol. Microbiol.">
        <title>The Global Catalogue of Microorganisms (GCM) 10K type strain sequencing project: providing services to taxonomists for standard genome sequencing and annotation.</title>
        <authorList>
            <consortium name="The Broad Institute Genomics Platform"/>
            <consortium name="The Broad Institute Genome Sequencing Center for Infectious Disease"/>
            <person name="Wu L."/>
            <person name="Ma J."/>
        </authorList>
    </citation>
    <scope>NUCLEOTIDE SEQUENCE [LARGE SCALE GENOMIC DNA]</scope>
    <source>
        <strain evidence="7">CGMCC 4.1434</strain>
    </source>
</reference>
<feature type="domain" description="SLH" evidence="4">
    <location>
        <begin position="26"/>
        <end position="87"/>
    </location>
</feature>
<dbReference type="SMART" id="SM00646">
    <property type="entry name" value="Ami_3"/>
    <property type="match status" value="1"/>
</dbReference>
<dbReference type="PROSITE" id="PS51272">
    <property type="entry name" value="SLH"/>
    <property type="match status" value="2"/>
</dbReference>
<dbReference type="EC" id="3.5.1.28" evidence="6"/>
<keyword evidence="7" id="KW-1185">Reference proteome</keyword>
<dbReference type="PANTHER" id="PTHR30404">
    <property type="entry name" value="N-ACETYLMURAMOYL-L-ALANINE AMIDASE"/>
    <property type="match status" value="1"/>
</dbReference>
<evidence type="ECO:0000259" key="4">
    <source>
        <dbReference type="PROSITE" id="PS51272"/>
    </source>
</evidence>
<dbReference type="Gene3D" id="2.30.30.40">
    <property type="entry name" value="SH3 Domains"/>
    <property type="match status" value="2"/>
</dbReference>
<evidence type="ECO:0000256" key="2">
    <source>
        <dbReference type="ARBA" id="ARBA00023316"/>
    </source>
</evidence>
<dbReference type="InterPro" id="IPR050695">
    <property type="entry name" value="N-acetylmuramoyl_amidase_3"/>
</dbReference>
<dbReference type="InterPro" id="IPR002508">
    <property type="entry name" value="MurNAc-LAA_cat"/>
</dbReference>
<dbReference type="SMART" id="SM00287">
    <property type="entry name" value="SH3b"/>
    <property type="match status" value="2"/>
</dbReference>
<keyword evidence="2" id="KW-0961">Cell wall biogenesis/degradation</keyword>
<dbReference type="PROSITE" id="PS51781">
    <property type="entry name" value="SH3B"/>
    <property type="match status" value="2"/>
</dbReference>
<organism evidence="6 7">
    <name type="scientific">Sporosarcina soli</name>
    <dbReference type="NCBI Taxonomy" id="334736"/>
    <lineage>
        <taxon>Bacteria</taxon>
        <taxon>Bacillati</taxon>
        <taxon>Bacillota</taxon>
        <taxon>Bacilli</taxon>
        <taxon>Bacillales</taxon>
        <taxon>Caryophanaceae</taxon>
        <taxon>Sporosarcina</taxon>
    </lineage>
</organism>
<dbReference type="InterPro" id="IPR003646">
    <property type="entry name" value="SH3-like_bac-type"/>
</dbReference>
<dbReference type="InterPro" id="IPR036028">
    <property type="entry name" value="SH3-like_dom_sf"/>
</dbReference>
<dbReference type="CDD" id="cd02696">
    <property type="entry name" value="MurNAc-LAA"/>
    <property type="match status" value="1"/>
</dbReference>
<dbReference type="GO" id="GO:0008745">
    <property type="term" value="F:N-acetylmuramoyl-L-alanine amidase activity"/>
    <property type="evidence" value="ECO:0007669"/>
    <property type="project" value="UniProtKB-EC"/>
</dbReference>
<proteinExistence type="predicted"/>
<dbReference type="Proteomes" id="UP001596109">
    <property type="component" value="Unassembled WGS sequence"/>
</dbReference>
<dbReference type="InterPro" id="IPR001119">
    <property type="entry name" value="SLH_dom"/>
</dbReference>